<dbReference type="PANTHER" id="PTHR34115:SF5">
    <property type="entry name" value="PROTEIN, PUTATIVE-RELATED"/>
    <property type="match status" value="1"/>
</dbReference>
<dbReference type="AlphaFoldDB" id="A0ABD1T0J0"/>
<protein>
    <submittedName>
        <fullName evidence="2">Uncharacterized protein</fullName>
    </submittedName>
</protein>
<evidence type="ECO:0000256" key="1">
    <source>
        <dbReference type="SAM" id="Phobius"/>
    </source>
</evidence>
<dbReference type="EMBL" id="JBFOLK010000006">
    <property type="protein sequence ID" value="KAL2506234.1"/>
    <property type="molecule type" value="Genomic_DNA"/>
</dbReference>
<accession>A0ABD1T0J0</accession>
<proteinExistence type="predicted"/>
<reference evidence="3" key="1">
    <citation type="submission" date="2024-07" db="EMBL/GenBank/DDBJ databases">
        <title>Two chromosome-level genome assemblies of Korean endemic species Abeliophyllum distichum and Forsythia ovata (Oleaceae).</title>
        <authorList>
            <person name="Jang H."/>
        </authorList>
    </citation>
    <scope>NUCLEOTIDE SEQUENCE [LARGE SCALE GENOMIC DNA]</scope>
</reference>
<evidence type="ECO:0000313" key="3">
    <source>
        <dbReference type="Proteomes" id="UP001604336"/>
    </source>
</evidence>
<evidence type="ECO:0000313" key="2">
    <source>
        <dbReference type="EMBL" id="KAL2506234.1"/>
    </source>
</evidence>
<dbReference type="PANTHER" id="PTHR34115">
    <property type="entry name" value="PROTEIN, PUTATIVE-RELATED"/>
    <property type="match status" value="1"/>
</dbReference>
<feature type="transmembrane region" description="Helical" evidence="1">
    <location>
        <begin position="21"/>
        <end position="37"/>
    </location>
</feature>
<organism evidence="2 3">
    <name type="scientific">Abeliophyllum distichum</name>
    <dbReference type="NCBI Taxonomy" id="126358"/>
    <lineage>
        <taxon>Eukaryota</taxon>
        <taxon>Viridiplantae</taxon>
        <taxon>Streptophyta</taxon>
        <taxon>Embryophyta</taxon>
        <taxon>Tracheophyta</taxon>
        <taxon>Spermatophyta</taxon>
        <taxon>Magnoliopsida</taxon>
        <taxon>eudicotyledons</taxon>
        <taxon>Gunneridae</taxon>
        <taxon>Pentapetalae</taxon>
        <taxon>asterids</taxon>
        <taxon>lamiids</taxon>
        <taxon>Lamiales</taxon>
        <taxon>Oleaceae</taxon>
        <taxon>Forsythieae</taxon>
        <taxon>Abeliophyllum</taxon>
    </lineage>
</organism>
<comment type="caution">
    <text evidence="2">The sequence shown here is derived from an EMBL/GenBank/DDBJ whole genome shotgun (WGS) entry which is preliminary data.</text>
</comment>
<feature type="transmembrane region" description="Helical" evidence="1">
    <location>
        <begin position="49"/>
        <end position="68"/>
    </location>
</feature>
<feature type="transmembrane region" description="Helical" evidence="1">
    <location>
        <begin position="108"/>
        <end position="132"/>
    </location>
</feature>
<sequence>MADDITARIQNLLELYPSLNFTWQQFCTAIVFMLNIFQRGFIITARDQGAVVFIVPVLGTLMQVKYQGIEKNPFITYSKTMTVAVISLLLYSYLAYGAKLRFDLPDNLPTYAFHCIVFFGNTAVASLTSIFFPDSIRPFLYLLCVLISAGEFLYWVYRRDEHIFTRRIYRFLINLWRSLLAYFSIEHTHILPRYVSHVEPSVNSRLH</sequence>
<name>A0ABD1T0J0_9LAMI</name>
<keyword evidence="1" id="KW-0472">Membrane</keyword>
<feature type="transmembrane region" description="Helical" evidence="1">
    <location>
        <begin position="74"/>
        <end position="96"/>
    </location>
</feature>
<keyword evidence="1" id="KW-1133">Transmembrane helix</keyword>
<keyword evidence="1" id="KW-0812">Transmembrane</keyword>
<dbReference type="Proteomes" id="UP001604336">
    <property type="component" value="Unassembled WGS sequence"/>
</dbReference>
<feature type="transmembrane region" description="Helical" evidence="1">
    <location>
        <begin position="138"/>
        <end position="156"/>
    </location>
</feature>
<keyword evidence="3" id="KW-1185">Reference proteome</keyword>
<dbReference type="InterPro" id="IPR053258">
    <property type="entry name" value="Ca-permeable_cation_channel"/>
</dbReference>
<gene>
    <name evidence="2" type="ORF">Adt_21855</name>
</gene>